<evidence type="ECO:0000313" key="2">
    <source>
        <dbReference type="EMBL" id="CAC13215.1"/>
    </source>
</evidence>
<name>Q98RG7_MYCPU</name>
<dbReference type="eggNOG" id="ENOG502ZXIY">
    <property type="taxonomic scope" value="Bacteria"/>
</dbReference>
<dbReference type="KEGG" id="mpu:MYPU_0420"/>
<dbReference type="PIR" id="B90517">
    <property type="entry name" value="B90517"/>
</dbReference>
<dbReference type="HOGENOM" id="CLU_675820_0_0_14"/>
<dbReference type="EMBL" id="AL445563">
    <property type="protein sequence ID" value="CAC13215.1"/>
    <property type="molecule type" value="Genomic_DNA"/>
</dbReference>
<dbReference type="AlphaFoldDB" id="Q98RG7"/>
<accession>Q98RG7</accession>
<sequence>MLNKKLKNNSKLELLEYGYRWSSFEFVSSNFDLEDNRSKFLGQIKFIHDKNGIIYDYIIEFKSLSIDIYTTKSWFENKNKNYLRRKALFEKLEPLFKQEIRPEKGLRNKVVELSENNLKIFNNFINYKTQNLNLETLKSIIALIRGNNPSGEIQNHKSGQMLLVYKNKKYNFVTFFKLFKNKNTNVNKKQANMIYESENLKDDYLESVSEITKKIFFDFNQNLTVDEFKIIEKNIELQMKKTFHSFQKIDQDIHKQRRKFRTNNENTFSWKYTPDLEKAHILPVSYSKKKLMEIVFSSSFKHKYHDSVFESDEYQKFLGFISDKYNFLFLHKTMHFLFDKLSFTYSANSGKIKKIIIDELDENNIENFFKKYENLREYFSTIPKEYLSPERKKFLELRQKYIDEILNI</sequence>
<gene>
    <name evidence="2" type="ordered locus">MYPU_0420</name>
</gene>
<keyword evidence="3" id="KW-1185">Reference proteome</keyword>
<proteinExistence type="predicted"/>
<dbReference type="NCBIfam" id="NF045952">
    <property type="entry name" value="MAG4270_fam"/>
    <property type="match status" value="1"/>
</dbReference>
<dbReference type="BioCyc" id="MPUL272635:G1GT6-44-MONOMER"/>
<dbReference type="Proteomes" id="UP000000528">
    <property type="component" value="Chromosome"/>
</dbReference>
<dbReference type="Pfam" id="PF13391">
    <property type="entry name" value="HNH_2"/>
    <property type="match status" value="1"/>
</dbReference>
<dbReference type="RefSeq" id="WP_010924846.1">
    <property type="nucleotide sequence ID" value="NC_002771.1"/>
</dbReference>
<feature type="domain" description="HNH nuclease" evidence="1">
    <location>
        <begin position="275"/>
        <end position="344"/>
    </location>
</feature>
<dbReference type="STRING" id="272635.gene:17576621"/>
<evidence type="ECO:0000313" key="3">
    <source>
        <dbReference type="Proteomes" id="UP000000528"/>
    </source>
</evidence>
<dbReference type="InterPro" id="IPR003615">
    <property type="entry name" value="HNH_nuc"/>
</dbReference>
<evidence type="ECO:0000259" key="1">
    <source>
        <dbReference type="Pfam" id="PF13391"/>
    </source>
</evidence>
<protein>
    <recommendedName>
        <fullName evidence="1">HNH nuclease domain-containing protein</fullName>
    </recommendedName>
</protein>
<organism evidence="3">
    <name type="scientific">Mycoplasmopsis pulmonis (strain UAB CTIP)</name>
    <name type="common">Mycoplasma pulmonis</name>
    <dbReference type="NCBI Taxonomy" id="272635"/>
    <lineage>
        <taxon>Bacteria</taxon>
        <taxon>Bacillati</taxon>
        <taxon>Mycoplasmatota</taxon>
        <taxon>Mycoplasmoidales</taxon>
        <taxon>Metamycoplasmataceae</taxon>
        <taxon>Mycoplasmopsis</taxon>
    </lineage>
</organism>
<reference evidence="2 3" key="1">
    <citation type="journal article" date="2001" name="Nucleic Acids Res.">
        <title>The complete genome sequence of the murine respiratory pathogen Mycoplasma pulmonis.</title>
        <authorList>
            <person name="Chambaud I."/>
            <person name="Heilig R."/>
            <person name="Ferris S."/>
            <person name="Barbe V."/>
            <person name="Samson D."/>
            <person name="Galisson F."/>
            <person name="Moszer I."/>
            <person name="Dybvig K."/>
            <person name="Wroblewski H."/>
            <person name="Viari A."/>
            <person name="Rocha E.P.C."/>
            <person name="Blanchard A."/>
        </authorList>
    </citation>
    <scope>NUCLEOTIDE SEQUENCE [LARGE SCALE GENOMIC DNA]</scope>
    <source>
        <strain evidence="2 3">UAB CTIP</strain>
    </source>
</reference>